<gene>
    <name evidence="2" type="ORF">BU14_0109s0016</name>
</gene>
<protein>
    <recommendedName>
        <fullName evidence="4">EF-hand domain-containing protein</fullName>
    </recommendedName>
</protein>
<dbReference type="EMBL" id="KV918813">
    <property type="protein sequence ID" value="OSX78415.1"/>
    <property type="molecule type" value="Genomic_DNA"/>
</dbReference>
<proteinExistence type="predicted"/>
<evidence type="ECO:0000313" key="2">
    <source>
        <dbReference type="EMBL" id="OSX78415.1"/>
    </source>
</evidence>
<dbReference type="SUPFAM" id="SSF47473">
    <property type="entry name" value="EF-hand"/>
    <property type="match status" value="1"/>
</dbReference>
<accession>A0A1X6PCG9</accession>
<dbReference type="Gene3D" id="1.10.238.10">
    <property type="entry name" value="EF-hand"/>
    <property type="match status" value="1"/>
</dbReference>
<dbReference type="Proteomes" id="UP000218209">
    <property type="component" value="Unassembled WGS sequence"/>
</dbReference>
<sequence>MSTISTSSSADSNLSVIDPSLTAPHVLACAYHCGGHGAIGDAATVGEDGDTWVCAGSLNAFCQSKGLLTPRAVATVVRVYGKRGRLSAAGFCRLFQALTTCGSAGSARYWFRIIDHDMDGVIGAGDVRHYYAHKRVLGHAAEPEVVLTCVRHVWTRLVAMSANPDGLRLRDLRALTDKEREFVLCALLVRRVDDGGLVNVRATLRQSDQSDLPLGVVS</sequence>
<dbReference type="OrthoDB" id="5586at2759"/>
<evidence type="ECO:0008006" key="4">
    <source>
        <dbReference type="Google" id="ProtNLM"/>
    </source>
</evidence>
<keyword evidence="3" id="KW-1185">Reference proteome</keyword>
<dbReference type="PROSITE" id="PS00018">
    <property type="entry name" value="EF_HAND_1"/>
    <property type="match status" value="1"/>
</dbReference>
<evidence type="ECO:0000256" key="1">
    <source>
        <dbReference type="ARBA" id="ARBA00022837"/>
    </source>
</evidence>
<evidence type="ECO:0000313" key="3">
    <source>
        <dbReference type="Proteomes" id="UP000218209"/>
    </source>
</evidence>
<reference evidence="2 3" key="1">
    <citation type="submission" date="2017-03" db="EMBL/GenBank/DDBJ databases">
        <title>WGS assembly of Porphyra umbilicalis.</title>
        <authorList>
            <person name="Brawley S.H."/>
            <person name="Blouin N.A."/>
            <person name="Ficko-Blean E."/>
            <person name="Wheeler G.L."/>
            <person name="Lohr M."/>
            <person name="Goodson H.V."/>
            <person name="Jenkins J.W."/>
            <person name="Blaby-Haas C.E."/>
            <person name="Helliwell K.E."/>
            <person name="Chan C."/>
            <person name="Marriage T."/>
            <person name="Bhattacharya D."/>
            <person name="Klein A.S."/>
            <person name="Badis Y."/>
            <person name="Brodie J."/>
            <person name="Cao Y."/>
            <person name="Collen J."/>
            <person name="Dittami S.M."/>
            <person name="Gachon C.M."/>
            <person name="Green B.R."/>
            <person name="Karpowicz S."/>
            <person name="Kim J.W."/>
            <person name="Kudahl U."/>
            <person name="Lin S."/>
            <person name="Michel G."/>
            <person name="Mittag M."/>
            <person name="Olson B.J."/>
            <person name="Pangilinan J."/>
            <person name="Peng Y."/>
            <person name="Qiu H."/>
            <person name="Shu S."/>
            <person name="Singer J.T."/>
            <person name="Smith A.G."/>
            <person name="Sprecher B.N."/>
            <person name="Wagner V."/>
            <person name="Wang W."/>
            <person name="Wang Z.-Y."/>
            <person name="Yan J."/>
            <person name="Yarish C."/>
            <person name="Zoeuner-Riek S."/>
            <person name="Zhuang Y."/>
            <person name="Zou Y."/>
            <person name="Lindquist E.A."/>
            <person name="Grimwood J."/>
            <person name="Barry K."/>
            <person name="Rokhsar D.S."/>
            <person name="Schmutz J."/>
            <person name="Stiller J.W."/>
            <person name="Grossman A.R."/>
            <person name="Prochnik S.E."/>
        </authorList>
    </citation>
    <scope>NUCLEOTIDE SEQUENCE [LARGE SCALE GENOMIC DNA]</scope>
    <source>
        <strain evidence="2">4086291</strain>
    </source>
</reference>
<keyword evidence="1" id="KW-0106">Calcium</keyword>
<dbReference type="InterPro" id="IPR018247">
    <property type="entry name" value="EF_Hand_1_Ca_BS"/>
</dbReference>
<name>A0A1X6PCG9_PORUM</name>
<dbReference type="InterPro" id="IPR011992">
    <property type="entry name" value="EF-hand-dom_pair"/>
</dbReference>
<dbReference type="AlphaFoldDB" id="A0A1X6PCG9"/>
<organism evidence="2 3">
    <name type="scientific">Porphyra umbilicalis</name>
    <name type="common">Purple laver</name>
    <name type="synonym">Red alga</name>
    <dbReference type="NCBI Taxonomy" id="2786"/>
    <lineage>
        <taxon>Eukaryota</taxon>
        <taxon>Rhodophyta</taxon>
        <taxon>Bangiophyceae</taxon>
        <taxon>Bangiales</taxon>
        <taxon>Bangiaceae</taxon>
        <taxon>Porphyra</taxon>
    </lineage>
</organism>